<sequence>MNAQQALPAEEGMKFSHPNGKPGETDVLLNREQLDKVVKDKASANKREAAYVK</sequence>
<accession>A0A1L5NMC8</accession>
<dbReference type="AlphaFoldDB" id="A0A1L5NMC8"/>
<protein>
    <submittedName>
        <fullName evidence="2">Uncharacterized protein</fullName>
    </submittedName>
</protein>
<evidence type="ECO:0000256" key="1">
    <source>
        <dbReference type="SAM" id="MobiDB-lite"/>
    </source>
</evidence>
<evidence type="ECO:0000313" key="3">
    <source>
        <dbReference type="Proteomes" id="UP000184749"/>
    </source>
</evidence>
<proteinExistence type="predicted"/>
<feature type="region of interest" description="Disordered" evidence="1">
    <location>
        <begin position="1"/>
        <end position="26"/>
    </location>
</feature>
<dbReference type="EMBL" id="CP017101">
    <property type="protein sequence ID" value="APO69060.1"/>
    <property type="molecule type" value="Genomic_DNA"/>
</dbReference>
<name>A0A1L5NMC8_9HYPH</name>
<evidence type="ECO:0000313" key="2">
    <source>
        <dbReference type="EMBL" id="APO69060.1"/>
    </source>
</evidence>
<organism evidence="2 3">
    <name type="scientific">Rhizobium gallicum</name>
    <dbReference type="NCBI Taxonomy" id="56730"/>
    <lineage>
        <taxon>Bacteria</taxon>
        <taxon>Pseudomonadati</taxon>
        <taxon>Pseudomonadota</taxon>
        <taxon>Alphaproteobacteria</taxon>
        <taxon>Hyphomicrobiales</taxon>
        <taxon>Rhizobiaceae</taxon>
        <taxon>Rhizobium/Agrobacterium group</taxon>
        <taxon>Rhizobium</taxon>
    </lineage>
</organism>
<reference evidence="2 3" key="1">
    <citation type="submission" date="2016-09" db="EMBL/GenBank/DDBJ databases">
        <title>The complete genome sequences of Rhizobium gallicum, symbiovars gallicum and phaseoli, symbionts associated to common bean (Phaseolus vulgaris).</title>
        <authorList>
            <person name="Bustos P."/>
            <person name="Santamaria R.I."/>
            <person name="Perez-Carrascal O.M."/>
            <person name="Juarez S."/>
            <person name="Lozano L."/>
            <person name="Martinez-Flores I."/>
            <person name="Martinez-Romero E."/>
            <person name="Cevallos M."/>
            <person name="Romero D."/>
            <person name="Davila G."/>
            <person name="Gonzalez V."/>
        </authorList>
    </citation>
    <scope>NUCLEOTIDE SEQUENCE [LARGE SCALE GENOMIC DNA]</scope>
    <source>
        <strain evidence="2 3">IE4872</strain>
    </source>
</reference>
<gene>
    <name evidence="2" type="ORF">IE4872_CH03467</name>
</gene>
<dbReference type="Proteomes" id="UP000184749">
    <property type="component" value="Chromosome"/>
</dbReference>